<name>A0A834CXN2_JUGRE</name>
<evidence type="ECO:0000256" key="5">
    <source>
        <dbReference type="SAM" id="Phobius"/>
    </source>
</evidence>
<feature type="transmembrane region" description="Helical" evidence="5">
    <location>
        <begin position="12"/>
        <end position="33"/>
    </location>
</feature>
<keyword evidence="4" id="KW-0443">Lipid metabolism</keyword>
<dbReference type="InterPro" id="IPR001087">
    <property type="entry name" value="GDSL"/>
</dbReference>
<sequence length="403" mass="45213">TIYIRPPSLAFLLTNIASLVRLFTLLALHFFHTMDTPTLLYYVLYCFIFFLLSGQQLVQGRRSAHHHHHHHRKHHHHISANFHRPPKLFVFGDSYADTGNRNSQSNSWNYPYGITFPGKPAGRFSDGRVLTDYVAEFMGVKSPFPYRRRHLVVKNLKNGMNFAYGGTGVFDTLFSGPNMTTQIDFFQQLLRDHVFTANDIGSSVALVTVAGNDYTTYKSKTNGSSQGLPSYITTVIKQVMINLKRIRGLGVKKVAVTTLEPVGCLPAITAVSSFQRCNETENLFVRSHNLLLHQAVAKLNNETKGSDFAVLDLYASFMSILKNKAGRNLDCAGSIKFENPMKPCCTGISREYSCGDEDKDGAKKYTVCGNPNSTFFWDNVHPSQVGWRAVSSALHPTLEQLIY</sequence>
<protein>
    <recommendedName>
        <fullName evidence="8">GDSL esterase/lipase At5g03610-like</fullName>
    </recommendedName>
</protein>
<keyword evidence="5" id="KW-0472">Membrane</keyword>
<organism evidence="6 7">
    <name type="scientific">Juglans regia</name>
    <name type="common">English walnut</name>
    <dbReference type="NCBI Taxonomy" id="51240"/>
    <lineage>
        <taxon>Eukaryota</taxon>
        <taxon>Viridiplantae</taxon>
        <taxon>Streptophyta</taxon>
        <taxon>Embryophyta</taxon>
        <taxon>Tracheophyta</taxon>
        <taxon>Spermatophyta</taxon>
        <taxon>Magnoliopsida</taxon>
        <taxon>eudicotyledons</taxon>
        <taxon>Gunneridae</taxon>
        <taxon>Pentapetalae</taxon>
        <taxon>rosids</taxon>
        <taxon>fabids</taxon>
        <taxon>Fagales</taxon>
        <taxon>Juglandaceae</taxon>
        <taxon>Juglans</taxon>
    </lineage>
</organism>
<dbReference type="CDD" id="cd01837">
    <property type="entry name" value="SGNH_plant_lipase_like"/>
    <property type="match status" value="1"/>
</dbReference>
<evidence type="ECO:0000256" key="4">
    <source>
        <dbReference type="ARBA" id="ARBA00023098"/>
    </source>
</evidence>
<gene>
    <name evidence="6" type="ORF">F2P56_005785</name>
</gene>
<dbReference type="PANTHER" id="PTHR46020:SF32">
    <property type="entry name" value="GDSL ESTERASE_LIPASE"/>
    <property type="match status" value="1"/>
</dbReference>
<keyword evidence="5" id="KW-0812">Transmembrane</keyword>
<evidence type="ECO:0000256" key="1">
    <source>
        <dbReference type="ARBA" id="ARBA00008668"/>
    </source>
</evidence>
<comment type="similarity">
    <text evidence="1">Belongs to the 'GDSL' lipolytic enzyme family.</text>
</comment>
<reference evidence="6" key="2">
    <citation type="submission" date="2020-03" db="EMBL/GenBank/DDBJ databases">
        <title>Walnut 2.0.</title>
        <authorList>
            <person name="Marrano A."/>
            <person name="Britton M."/>
            <person name="Zimin A.V."/>
            <person name="Zaini P.A."/>
            <person name="Workman R."/>
            <person name="Puiu D."/>
            <person name="Bianco L."/>
            <person name="Allen B.J."/>
            <person name="Troggio M."/>
            <person name="Leslie C.A."/>
            <person name="Timp W."/>
            <person name="Dendekar A."/>
            <person name="Salzberg S.L."/>
            <person name="Neale D.B."/>
        </authorList>
    </citation>
    <scope>NUCLEOTIDE SEQUENCE</scope>
    <source>
        <tissue evidence="6">Leaves</tissue>
    </source>
</reference>
<evidence type="ECO:0000256" key="3">
    <source>
        <dbReference type="ARBA" id="ARBA00022963"/>
    </source>
</evidence>
<evidence type="ECO:0000313" key="6">
    <source>
        <dbReference type="EMBL" id="KAF5473829.1"/>
    </source>
</evidence>
<feature type="non-terminal residue" evidence="6">
    <location>
        <position position="403"/>
    </location>
</feature>
<dbReference type="Proteomes" id="UP000619265">
    <property type="component" value="Unassembled WGS sequence"/>
</dbReference>
<dbReference type="SUPFAM" id="SSF52266">
    <property type="entry name" value="SGNH hydrolase"/>
    <property type="match status" value="1"/>
</dbReference>
<keyword evidence="3" id="KW-0442">Lipid degradation</keyword>
<accession>A0A834CXN2</accession>
<keyword evidence="5" id="KW-1133">Transmembrane helix</keyword>
<dbReference type="InterPro" id="IPR036514">
    <property type="entry name" value="SGNH_hydro_sf"/>
</dbReference>
<keyword evidence="2" id="KW-0378">Hydrolase</keyword>
<evidence type="ECO:0008006" key="8">
    <source>
        <dbReference type="Google" id="ProtNLM"/>
    </source>
</evidence>
<reference evidence="6" key="1">
    <citation type="submission" date="2015-10" db="EMBL/GenBank/DDBJ databases">
        <authorList>
            <person name="Martinez-Garcia P.J."/>
            <person name="Crepeau M.W."/>
            <person name="Puiu D."/>
            <person name="Gonzalez-Ibeas D."/>
            <person name="Whalen J."/>
            <person name="Stevens K."/>
            <person name="Paul R."/>
            <person name="Butterfield T."/>
            <person name="Britton M."/>
            <person name="Reagan R."/>
            <person name="Chakraborty S."/>
            <person name="Walawage S.L."/>
            <person name="Vasquez-Gross H.A."/>
            <person name="Cardeno C."/>
            <person name="Famula R."/>
            <person name="Pratt K."/>
            <person name="Kuruganti S."/>
            <person name="Aradhya M.K."/>
            <person name="Leslie C.A."/>
            <person name="Dandekar A.M."/>
            <person name="Salzberg S.L."/>
            <person name="Wegrzyn J.L."/>
            <person name="Langley C.H."/>
            <person name="Neale D.B."/>
        </authorList>
    </citation>
    <scope>NUCLEOTIDE SEQUENCE</scope>
    <source>
        <tissue evidence="6">Leaves</tissue>
    </source>
</reference>
<dbReference type="Gene3D" id="3.40.50.1110">
    <property type="entry name" value="SGNH hydrolase"/>
    <property type="match status" value="1"/>
</dbReference>
<dbReference type="GO" id="GO:0016788">
    <property type="term" value="F:hydrolase activity, acting on ester bonds"/>
    <property type="evidence" value="ECO:0007669"/>
    <property type="project" value="InterPro"/>
</dbReference>
<evidence type="ECO:0000256" key="2">
    <source>
        <dbReference type="ARBA" id="ARBA00022801"/>
    </source>
</evidence>
<dbReference type="Gramene" id="Jr03_01580_p1">
    <property type="protein sequence ID" value="cds.Jr03_01580_p1"/>
    <property type="gene ID" value="Jr03_01580"/>
</dbReference>
<proteinExistence type="inferred from homology"/>
<dbReference type="AlphaFoldDB" id="A0A834CXN2"/>
<dbReference type="PANTHER" id="PTHR46020">
    <property type="entry name" value="OSJNBB0059K02.9 PROTEIN"/>
    <property type="match status" value="1"/>
</dbReference>
<dbReference type="InterPro" id="IPR035669">
    <property type="entry name" value="SGNH_plant_lipase-like"/>
</dbReference>
<dbReference type="EMBL" id="LIHL02000003">
    <property type="protein sequence ID" value="KAF5473829.1"/>
    <property type="molecule type" value="Genomic_DNA"/>
</dbReference>
<comment type="caution">
    <text evidence="6">The sequence shown here is derived from an EMBL/GenBank/DDBJ whole genome shotgun (WGS) entry which is preliminary data.</text>
</comment>
<feature type="transmembrane region" description="Helical" evidence="5">
    <location>
        <begin position="39"/>
        <end position="58"/>
    </location>
</feature>
<dbReference type="Pfam" id="PF00657">
    <property type="entry name" value="Lipase_GDSL"/>
    <property type="match status" value="1"/>
</dbReference>
<evidence type="ECO:0000313" key="7">
    <source>
        <dbReference type="Proteomes" id="UP000619265"/>
    </source>
</evidence>
<dbReference type="GO" id="GO:0016042">
    <property type="term" value="P:lipid catabolic process"/>
    <property type="evidence" value="ECO:0007669"/>
    <property type="project" value="UniProtKB-KW"/>
</dbReference>